<keyword evidence="3" id="KW-0175">Coiled coil</keyword>
<evidence type="ECO:0000313" key="7">
    <source>
        <dbReference type="Proteomes" id="UP000633943"/>
    </source>
</evidence>
<accession>A0ABX1NYP6</accession>
<feature type="active site" evidence="2">
    <location>
        <position position="695"/>
    </location>
</feature>
<dbReference type="Pfam" id="PF05362">
    <property type="entry name" value="Lon_C"/>
    <property type="match status" value="1"/>
</dbReference>
<organism evidence="6 7">
    <name type="scientific">Aromatoleum bremense</name>
    <dbReference type="NCBI Taxonomy" id="76115"/>
    <lineage>
        <taxon>Bacteria</taxon>
        <taxon>Pseudomonadati</taxon>
        <taxon>Pseudomonadota</taxon>
        <taxon>Betaproteobacteria</taxon>
        <taxon>Rhodocyclales</taxon>
        <taxon>Rhodocyclaceae</taxon>
        <taxon>Aromatoleum</taxon>
    </lineage>
</organism>
<dbReference type="EC" id="3.4.21.53" evidence="2"/>
<dbReference type="InterPro" id="IPR041699">
    <property type="entry name" value="AAA_32"/>
</dbReference>
<dbReference type="InterPro" id="IPR020568">
    <property type="entry name" value="Ribosomal_Su5_D2-typ_SF"/>
</dbReference>
<dbReference type="PRINTS" id="PR00830">
    <property type="entry name" value="ENDOLAPTASE"/>
</dbReference>
<keyword evidence="2" id="KW-0378">Hydrolase</keyword>
<evidence type="ECO:0000256" key="1">
    <source>
        <dbReference type="ARBA" id="ARBA00022670"/>
    </source>
</evidence>
<gene>
    <name evidence="6" type="ORF">GPA24_14855</name>
</gene>
<dbReference type="InterPro" id="IPR014721">
    <property type="entry name" value="Ribsml_uS5_D2-typ_fold_subgr"/>
</dbReference>
<dbReference type="InterPro" id="IPR046844">
    <property type="entry name" value="Lon-like_helical"/>
</dbReference>
<dbReference type="PROSITE" id="PS51786">
    <property type="entry name" value="LON_PROTEOLYTIC"/>
    <property type="match status" value="1"/>
</dbReference>
<dbReference type="InterPro" id="IPR046843">
    <property type="entry name" value="LonB_AAA-LID"/>
</dbReference>
<protein>
    <recommendedName>
        <fullName evidence="2">endopeptidase La</fullName>
        <ecNumber evidence="2">3.4.21.53</ecNumber>
    </recommendedName>
</protein>
<feature type="domain" description="Lon proteolytic" evidence="5">
    <location>
        <begin position="562"/>
        <end position="757"/>
    </location>
</feature>
<feature type="active site" evidence="2">
    <location>
        <position position="652"/>
    </location>
</feature>
<evidence type="ECO:0000259" key="5">
    <source>
        <dbReference type="PROSITE" id="PS51786"/>
    </source>
</evidence>
<dbReference type="Pfam" id="PF20437">
    <property type="entry name" value="LonC_helical"/>
    <property type="match status" value="1"/>
</dbReference>
<feature type="coiled-coil region" evidence="3">
    <location>
        <begin position="202"/>
        <end position="229"/>
    </location>
</feature>
<evidence type="ECO:0000256" key="2">
    <source>
        <dbReference type="PROSITE-ProRule" id="PRU01122"/>
    </source>
</evidence>
<dbReference type="InterPro" id="IPR027417">
    <property type="entry name" value="P-loop_NTPase"/>
</dbReference>
<dbReference type="Pfam" id="PF20436">
    <property type="entry name" value="LonB_AAA-LID"/>
    <property type="match status" value="1"/>
</dbReference>
<dbReference type="PANTHER" id="PTHR10046">
    <property type="entry name" value="ATP DEPENDENT LON PROTEASE FAMILY MEMBER"/>
    <property type="match status" value="1"/>
</dbReference>
<dbReference type="Pfam" id="PF13654">
    <property type="entry name" value="AAA_32"/>
    <property type="match status" value="1"/>
</dbReference>
<dbReference type="RefSeq" id="WP_169203359.1">
    <property type="nucleotide sequence ID" value="NZ_CP059467.1"/>
</dbReference>
<name>A0ABX1NYP6_9RHOO</name>
<dbReference type="Proteomes" id="UP000633943">
    <property type="component" value="Unassembled WGS sequence"/>
</dbReference>
<dbReference type="EMBL" id="WTVP01000047">
    <property type="protein sequence ID" value="NMG16792.1"/>
    <property type="molecule type" value="Genomic_DNA"/>
</dbReference>
<keyword evidence="1 2" id="KW-0645">Protease</keyword>
<comment type="catalytic activity">
    <reaction evidence="2">
        <text>Hydrolysis of proteins in presence of ATP.</text>
        <dbReference type="EC" id="3.4.21.53"/>
    </reaction>
</comment>
<sequence>MPEVPPLDPQILYTRCDPRLFDFETTENLPEPDEVFGQARAVDAVQLAIEIDAPGYNLFVLGEPGSNRHGAVRRILEAHAATRPSPGDWCYTNNFAEPNRPHALQLPAGRGVQLRDDMQRFVSELGQAIGAGFDSEEYRARVEAIQEEFKKREELALSELGDAALAESVAFVRTPQGFAFLPMKDKDTLDPEAFANLPDDERERLGHSIEALRERLHKLLQQFPRWRREMQVQVREASRETLKLAVGHLIEEIKEHYPDLPAVQSFLDDVLCDVVEVGQELREQAAKSGDAAASEGGISAQRYQVNLIVDQDARPFAPLVFEDHPTYPNLVGRIDQFAHMGMLVTNFTLIKPGALHRANGGYLMLDAEKVLIQPYAWEGLKRALKSRRIRIESLAQVLGWVGALPLEPDPIPLSVKLVLFGERRHYYLLKALDAEFAELFKIAADFEDTVERNVDNTQRYSRMLGALVRRQGLKPLACGGVARLVEYGSRLAGDAGKLSTRTRDLADLLQEADHYAGKAGRQTVLRDDVEAALAARVRRADRLRDSVYDAVLRETVLISTSGSHAGQINGLAVIDLGDFRFARPMRVTATARVGDGDVIDIERKAELGGSLHSKGVMILSAFLAARYSRNAPLSLSASLVFEQSYGPVEGDSASLAELCALLSALSGVPIRQSLAVTGSVNQHGKVQAIGGVNEKIEGFFDICKARGLSGEQGVLIPQANVKHLMLRADVVEAAAAGRFGVYAVADLDEAIGLLTGIPAGVADAAGAYPQGSVNHRIEARLAQFCALREEFGAGDRRRKGSNATRSRGQESGGGLQ</sequence>
<dbReference type="Gene3D" id="3.30.230.10">
    <property type="match status" value="1"/>
</dbReference>
<feature type="region of interest" description="Disordered" evidence="4">
    <location>
        <begin position="795"/>
        <end position="816"/>
    </location>
</feature>
<keyword evidence="2" id="KW-0720">Serine protease</keyword>
<comment type="caution">
    <text evidence="6">The sequence shown here is derived from an EMBL/GenBank/DDBJ whole genome shotgun (WGS) entry which is preliminary data.</text>
</comment>
<evidence type="ECO:0000256" key="3">
    <source>
        <dbReference type="SAM" id="Coils"/>
    </source>
</evidence>
<dbReference type="InterPro" id="IPR008269">
    <property type="entry name" value="Lon_proteolytic"/>
</dbReference>
<dbReference type="Gene3D" id="1.10.8.60">
    <property type="match status" value="1"/>
</dbReference>
<evidence type="ECO:0000313" key="6">
    <source>
        <dbReference type="EMBL" id="NMG16792.1"/>
    </source>
</evidence>
<keyword evidence="7" id="KW-1185">Reference proteome</keyword>
<reference evidence="6 7" key="1">
    <citation type="submission" date="2019-12" db="EMBL/GenBank/DDBJ databases">
        <title>Comparative genomics gives insights into the taxonomy of the Azoarcus-Aromatoleum group and reveals separate origins of nif in the plant-associated Azoarcus and non-plant-associated Aromatoleum sub-groups.</title>
        <authorList>
            <person name="Lafos M."/>
            <person name="Maluk M."/>
            <person name="Batista M."/>
            <person name="Junghare M."/>
            <person name="Carmona M."/>
            <person name="Faoro H."/>
            <person name="Cruz L.M."/>
            <person name="Battistoni F."/>
            <person name="De Souza E."/>
            <person name="Pedrosa F."/>
            <person name="Chen W.-M."/>
            <person name="Poole P.S."/>
            <person name="Dixon R.A."/>
            <person name="James E.K."/>
        </authorList>
    </citation>
    <scope>NUCLEOTIDE SEQUENCE [LARGE SCALE GENOMIC DNA]</scope>
    <source>
        <strain evidence="6 7">PbN1</strain>
    </source>
</reference>
<evidence type="ECO:0000256" key="4">
    <source>
        <dbReference type="SAM" id="MobiDB-lite"/>
    </source>
</evidence>
<comment type="similarity">
    <text evidence="2">Belongs to the peptidase S16 family.</text>
</comment>
<dbReference type="SUPFAM" id="SSF54211">
    <property type="entry name" value="Ribosomal protein S5 domain 2-like"/>
    <property type="match status" value="1"/>
</dbReference>
<dbReference type="InterPro" id="IPR027065">
    <property type="entry name" value="Lon_Prtase"/>
</dbReference>
<dbReference type="Gene3D" id="3.40.50.300">
    <property type="entry name" value="P-loop containing nucleotide triphosphate hydrolases"/>
    <property type="match status" value="2"/>
</dbReference>
<proteinExistence type="inferred from homology"/>